<protein>
    <recommendedName>
        <fullName evidence="7">Chromogranin-A</fullName>
    </recommendedName>
</protein>
<feature type="compositionally biased region" description="Basic and acidic residues" evidence="8">
    <location>
        <begin position="220"/>
        <end position="230"/>
    </location>
</feature>
<reference evidence="9 10" key="1">
    <citation type="journal article" date="2024" name="Proc. Natl. Acad. Sci. U.S.A.">
        <title>The genetic regulatory architecture and epigenomic basis for age-related changes in rattlesnake venom.</title>
        <authorList>
            <person name="Hogan M.P."/>
            <person name="Holding M.L."/>
            <person name="Nystrom G.S."/>
            <person name="Colston T.J."/>
            <person name="Bartlett D.A."/>
            <person name="Mason A.J."/>
            <person name="Ellsworth S.A."/>
            <person name="Rautsaw R.M."/>
            <person name="Lawrence K.C."/>
            <person name="Strickland J.L."/>
            <person name="He B."/>
            <person name="Fraser P."/>
            <person name="Margres M.J."/>
            <person name="Gilbert D.M."/>
            <person name="Gibbs H.L."/>
            <person name="Parkinson C.L."/>
            <person name="Rokyta D.R."/>
        </authorList>
    </citation>
    <scope>NUCLEOTIDE SEQUENCE [LARGE SCALE GENOMIC DNA]</scope>
    <source>
        <strain evidence="9">DRR0105</strain>
    </source>
</reference>
<evidence type="ECO:0000256" key="8">
    <source>
        <dbReference type="SAM" id="MobiDB-lite"/>
    </source>
</evidence>
<keyword evidence="6" id="KW-0968">Cytoplasmic vesicle</keyword>
<dbReference type="PRINTS" id="PR00659">
    <property type="entry name" value="CHROMOGRANIN"/>
</dbReference>
<dbReference type="GO" id="GO:0005615">
    <property type="term" value="C:extracellular space"/>
    <property type="evidence" value="ECO:0007669"/>
    <property type="project" value="TreeGrafter"/>
</dbReference>
<dbReference type="PANTHER" id="PTHR10583:SF1">
    <property type="entry name" value="CHROMOGRANIN-A"/>
    <property type="match status" value="1"/>
</dbReference>
<evidence type="ECO:0000256" key="5">
    <source>
        <dbReference type="ARBA" id="ARBA00023157"/>
    </source>
</evidence>
<dbReference type="PROSITE" id="PS00422">
    <property type="entry name" value="GRANINS_1"/>
    <property type="match status" value="1"/>
</dbReference>
<dbReference type="Pfam" id="PF01271">
    <property type="entry name" value="Granin"/>
    <property type="match status" value="2"/>
</dbReference>
<feature type="compositionally biased region" description="Basic and acidic residues" evidence="8">
    <location>
        <begin position="557"/>
        <end position="573"/>
    </location>
</feature>
<feature type="region of interest" description="Disordered" evidence="8">
    <location>
        <begin position="345"/>
        <end position="576"/>
    </location>
</feature>
<comment type="similarity">
    <text evidence="3">Belongs to the chromogranin/secretogranin protein family.</text>
</comment>
<feature type="compositionally biased region" description="Basic and acidic residues" evidence="8">
    <location>
        <begin position="523"/>
        <end position="547"/>
    </location>
</feature>
<evidence type="ECO:0000256" key="3">
    <source>
        <dbReference type="ARBA" id="ARBA00005723"/>
    </source>
</evidence>
<keyword evidence="4" id="KW-0964">Secreted</keyword>
<feature type="compositionally biased region" description="Acidic residues" evidence="8">
    <location>
        <begin position="418"/>
        <end position="428"/>
    </location>
</feature>
<dbReference type="AlphaFoldDB" id="A0AAW1C594"/>
<organism evidence="9 10">
    <name type="scientific">Crotalus adamanteus</name>
    <name type="common">Eastern diamondback rattlesnake</name>
    <dbReference type="NCBI Taxonomy" id="8729"/>
    <lineage>
        <taxon>Eukaryota</taxon>
        <taxon>Metazoa</taxon>
        <taxon>Chordata</taxon>
        <taxon>Craniata</taxon>
        <taxon>Vertebrata</taxon>
        <taxon>Euteleostomi</taxon>
        <taxon>Lepidosauria</taxon>
        <taxon>Squamata</taxon>
        <taxon>Bifurcata</taxon>
        <taxon>Unidentata</taxon>
        <taxon>Episquamata</taxon>
        <taxon>Toxicofera</taxon>
        <taxon>Serpentes</taxon>
        <taxon>Colubroidea</taxon>
        <taxon>Viperidae</taxon>
        <taxon>Crotalinae</taxon>
        <taxon>Crotalus</taxon>
    </lineage>
</organism>
<dbReference type="InterPro" id="IPR001819">
    <property type="entry name" value="Chromogranin_AB"/>
</dbReference>
<dbReference type="GO" id="GO:0033604">
    <property type="term" value="P:negative regulation of catecholamine secretion"/>
    <property type="evidence" value="ECO:0007669"/>
    <property type="project" value="TreeGrafter"/>
</dbReference>
<feature type="compositionally biased region" description="Basic and acidic residues" evidence="8">
    <location>
        <begin position="429"/>
        <end position="493"/>
    </location>
</feature>
<keyword evidence="10" id="KW-1185">Reference proteome</keyword>
<dbReference type="Proteomes" id="UP001474421">
    <property type="component" value="Unassembled WGS sequence"/>
</dbReference>
<dbReference type="GO" id="GO:0042742">
    <property type="term" value="P:defense response to bacterium"/>
    <property type="evidence" value="ECO:0007669"/>
    <property type="project" value="TreeGrafter"/>
</dbReference>
<dbReference type="PANTHER" id="PTHR10583">
    <property type="entry name" value="CHROMOGRANIN"/>
    <property type="match status" value="1"/>
</dbReference>
<feature type="region of interest" description="Disordered" evidence="8">
    <location>
        <begin position="218"/>
        <end position="320"/>
    </location>
</feature>
<dbReference type="GO" id="GO:0042583">
    <property type="term" value="C:chromaffin granule"/>
    <property type="evidence" value="ECO:0007669"/>
    <property type="project" value="TreeGrafter"/>
</dbReference>
<dbReference type="InterPro" id="IPR001990">
    <property type="entry name" value="Granin"/>
</dbReference>
<feature type="compositionally biased region" description="Acidic residues" evidence="8">
    <location>
        <begin position="383"/>
        <end position="402"/>
    </location>
</feature>
<keyword evidence="5" id="KW-1015">Disulfide bond</keyword>
<gene>
    <name evidence="9" type="ORF">NXF25_000655</name>
</gene>
<feature type="compositionally biased region" description="Basic and acidic residues" evidence="8">
    <location>
        <begin position="403"/>
        <end position="414"/>
    </location>
</feature>
<evidence type="ECO:0000313" key="10">
    <source>
        <dbReference type="Proteomes" id="UP001474421"/>
    </source>
</evidence>
<dbReference type="EMBL" id="JAOTOJ010000001">
    <property type="protein sequence ID" value="KAK9409480.1"/>
    <property type="molecule type" value="Genomic_DNA"/>
</dbReference>
<comment type="caution">
    <text evidence="9">The sequence shown here is derived from an EMBL/GenBank/DDBJ whole genome shotgun (WGS) entry which is preliminary data.</text>
</comment>
<evidence type="ECO:0000256" key="2">
    <source>
        <dbReference type="ARBA" id="ARBA00004613"/>
    </source>
</evidence>
<dbReference type="GO" id="GO:0086030">
    <property type="term" value="P:adenylate cyclase-activating adrenergic receptor signaling pathway involved in cardiac muscle relaxation"/>
    <property type="evidence" value="ECO:0007669"/>
    <property type="project" value="TreeGrafter"/>
</dbReference>
<dbReference type="GO" id="GO:0030133">
    <property type="term" value="C:transport vesicle"/>
    <property type="evidence" value="ECO:0007669"/>
    <property type="project" value="UniProtKB-SubCell"/>
</dbReference>
<feature type="compositionally biased region" description="Basic and acidic residues" evidence="8">
    <location>
        <begin position="268"/>
        <end position="298"/>
    </location>
</feature>
<proteinExistence type="inferred from homology"/>
<accession>A0AAW1C594</accession>
<evidence type="ECO:0000256" key="6">
    <source>
        <dbReference type="ARBA" id="ARBA00023329"/>
    </source>
</evidence>
<evidence type="ECO:0000256" key="7">
    <source>
        <dbReference type="ARBA" id="ARBA00040787"/>
    </source>
</evidence>
<sequence>MSSPELQFQELTMVMMMITRDDPHGKKHLRAFYSVHCLFLPDAISWRARLVLCLGDQATGPFNLILALQSPAEKRLDGAFLGGGVSFFLTPSAPIASQKPGPTPIFLPRRQSQEAQPDGPTLHLAVRMASGMTRAAFFAAFFLVAPVISLPVTNPTTEDDTKVMTCIAEVISNTVAKPKPLSISQECLETLQGDERIRSILRHQNLLRELQEIAVQGASERTEQQKKNSGFEDELSEVLESQGNGNTERDPSEGTHNEKPTASLAELETEKSFQNKQNVLKEERNSLEEKEPRIRGVDPEDEKENITGFEGNEVDEMEGLPWSDAIDNRISDIRQDDVLKLTHQEVEKVAETEESEDENEHVFKESQEERKEEEDGKVREQVEKEEEDKEEKDEVKDEEEEEKERNASEEEHPTNSDNVDDQREDDNQDDGKNFSEEKDKYHNVKSREHRFLDGTRQDDDSSHDSDSKSEEMEKTSFQDVEDAKRWNKMDELAKQLTTTKRAEENESDEDPDRSMKMAFKSHNTVDFHKSPEDEARRLQKHHSKEDSEQGFPLLPIPEEKKDEEGSANRRTEDQELESLAAIEAELEKVARKLHALRRG</sequence>
<comment type="subcellular location">
    <subcellularLocation>
        <location evidence="1">Cytoplasmic vesicle</location>
        <location evidence="1">Secretory vesicle</location>
    </subcellularLocation>
    <subcellularLocation>
        <location evidence="2">Secreted</location>
    </subcellularLocation>
</comment>
<evidence type="ECO:0000256" key="4">
    <source>
        <dbReference type="ARBA" id="ARBA00022525"/>
    </source>
</evidence>
<feature type="compositionally biased region" description="Basic and acidic residues" evidence="8">
    <location>
        <begin position="360"/>
        <end position="382"/>
    </location>
</feature>
<dbReference type="InterPro" id="IPR018054">
    <property type="entry name" value="Chromogranin_CS"/>
</dbReference>
<dbReference type="GO" id="GO:0046676">
    <property type="term" value="P:negative regulation of insulin secretion"/>
    <property type="evidence" value="ECO:0007669"/>
    <property type="project" value="TreeGrafter"/>
</dbReference>
<evidence type="ECO:0000313" key="9">
    <source>
        <dbReference type="EMBL" id="KAK9409480.1"/>
    </source>
</evidence>
<name>A0AAW1C594_CROAD</name>
<evidence type="ECO:0000256" key="1">
    <source>
        <dbReference type="ARBA" id="ARBA00004398"/>
    </source>
</evidence>
<feature type="compositionally biased region" description="Basic and acidic residues" evidence="8">
    <location>
        <begin position="247"/>
        <end position="259"/>
    </location>
</feature>